<dbReference type="Proteomes" id="UP000596742">
    <property type="component" value="Unassembled WGS sequence"/>
</dbReference>
<evidence type="ECO:0000256" key="1">
    <source>
        <dbReference type="SAM" id="MobiDB-lite"/>
    </source>
</evidence>
<evidence type="ECO:0000313" key="3">
    <source>
        <dbReference type="Proteomes" id="UP000596742"/>
    </source>
</evidence>
<feature type="compositionally biased region" description="Polar residues" evidence="1">
    <location>
        <begin position="32"/>
        <end position="46"/>
    </location>
</feature>
<organism evidence="2 3">
    <name type="scientific">Mytilus galloprovincialis</name>
    <name type="common">Mediterranean mussel</name>
    <dbReference type="NCBI Taxonomy" id="29158"/>
    <lineage>
        <taxon>Eukaryota</taxon>
        <taxon>Metazoa</taxon>
        <taxon>Spiralia</taxon>
        <taxon>Lophotrochozoa</taxon>
        <taxon>Mollusca</taxon>
        <taxon>Bivalvia</taxon>
        <taxon>Autobranchia</taxon>
        <taxon>Pteriomorphia</taxon>
        <taxon>Mytilida</taxon>
        <taxon>Mytiloidea</taxon>
        <taxon>Mytilidae</taxon>
        <taxon>Mytilinae</taxon>
        <taxon>Mytilus</taxon>
    </lineage>
</organism>
<dbReference type="AlphaFoldDB" id="A0A8B6FBS4"/>
<dbReference type="OrthoDB" id="10524367at2759"/>
<name>A0A8B6FBS4_MYTGA</name>
<comment type="caution">
    <text evidence="2">The sequence shown here is derived from an EMBL/GenBank/DDBJ whole genome shotgun (WGS) entry which is preliminary data.</text>
</comment>
<gene>
    <name evidence="2" type="ORF">MGAL_10B013205</name>
</gene>
<accession>A0A8B6FBS4</accession>
<reference evidence="2" key="1">
    <citation type="submission" date="2018-11" db="EMBL/GenBank/DDBJ databases">
        <authorList>
            <person name="Alioto T."/>
            <person name="Alioto T."/>
        </authorList>
    </citation>
    <scope>NUCLEOTIDE SEQUENCE</scope>
</reference>
<evidence type="ECO:0000313" key="2">
    <source>
        <dbReference type="EMBL" id="VDI46793.1"/>
    </source>
</evidence>
<feature type="region of interest" description="Disordered" evidence="1">
    <location>
        <begin position="1"/>
        <end position="95"/>
    </location>
</feature>
<keyword evidence="3" id="KW-1185">Reference proteome</keyword>
<sequence length="190" mass="21028">MQSPRNNTETREASGGHGNGQRNVVGVAPIQMQFTYSEREGTNGNRSGPRERVGVAPIQSSTGDSDTSDVNVSTRAPSGRKECEEDGEDYQEREVMTDNQEREVVVDAQYFGHLVDDMPTLFIPDSTCSSFDEILQTYEEETLDMQARNSCNCGICVQCEGFQIGHTNPTTDVGIIGNLEFPVEFLFSRK</sequence>
<dbReference type="EMBL" id="UYJE01006536">
    <property type="protein sequence ID" value="VDI46793.1"/>
    <property type="molecule type" value="Genomic_DNA"/>
</dbReference>
<protein>
    <submittedName>
        <fullName evidence="2">Uncharacterized protein</fullName>
    </submittedName>
</protein>
<proteinExistence type="predicted"/>
<feature type="compositionally biased region" description="Polar residues" evidence="1">
    <location>
        <begin position="58"/>
        <end position="76"/>
    </location>
</feature>